<dbReference type="SUPFAM" id="SSF50249">
    <property type="entry name" value="Nucleic acid-binding proteins"/>
    <property type="match status" value="1"/>
</dbReference>
<evidence type="ECO:0000256" key="3">
    <source>
        <dbReference type="RuleBase" id="RU000524"/>
    </source>
</evidence>
<evidence type="ECO:0000256" key="1">
    <source>
        <dbReference type="ARBA" id="ARBA00023125"/>
    </source>
</evidence>
<dbReference type="InterPro" id="IPR012340">
    <property type="entry name" value="NA-bd_OB-fold"/>
</dbReference>
<dbReference type="NCBIfam" id="TIGR00621">
    <property type="entry name" value="ssb"/>
    <property type="match status" value="1"/>
</dbReference>
<sequence>MNDVTVTVSGRAGNTPALHTGKGKEYAMLRVGSTRRFMNEDGDWTDGPTLWFSVKTWRTAAVNLARSVRKGDPVVVTGRLEVEQWETAEGVQRSTLVIQATGVGVDATRGKVEYSRVVHHEALAPAPRDADGLPVDPFGVGAPEVPEHEDDEAGVGQRELVTA</sequence>
<dbReference type="Proteomes" id="UP001611580">
    <property type="component" value="Unassembled WGS sequence"/>
</dbReference>
<evidence type="ECO:0000256" key="4">
    <source>
        <dbReference type="SAM" id="MobiDB-lite"/>
    </source>
</evidence>
<name>A0ABW7XD44_9MICO</name>
<dbReference type="CDD" id="cd04496">
    <property type="entry name" value="SSB_OBF"/>
    <property type="match status" value="1"/>
</dbReference>
<keyword evidence="6" id="KW-1185">Reference proteome</keyword>
<comment type="caution">
    <text evidence="5">The sequence shown here is derived from an EMBL/GenBank/DDBJ whole genome shotgun (WGS) entry which is preliminary data.</text>
</comment>
<evidence type="ECO:0000256" key="2">
    <source>
        <dbReference type="PROSITE-ProRule" id="PRU00252"/>
    </source>
</evidence>
<dbReference type="Gene3D" id="2.40.50.140">
    <property type="entry name" value="Nucleic acid-binding proteins"/>
    <property type="match status" value="1"/>
</dbReference>
<evidence type="ECO:0000313" key="5">
    <source>
        <dbReference type="EMBL" id="MFI2485414.1"/>
    </source>
</evidence>
<dbReference type="PROSITE" id="PS50935">
    <property type="entry name" value="SSB"/>
    <property type="match status" value="1"/>
</dbReference>
<organism evidence="5 6">
    <name type="scientific">Promicromonospora kroppenstedtii</name>
    <dbReference type="NCBI Taxonomy" id="440482"/>
    <lineage>
        <taxon>Bacteria</taxon>
        <taxon>Bacillati</taxon>
        <taxon>Actinomycetota</taxon>
        <taxon>Actinomycetes</taxon>
        <taxon>Micrococcales</taxon>
        <taxon>Promicromonosporaceae</taxon>
        <taxon>Promicromonospora</taxon>
    </lineage>
</organism>
<dbReference type="InterPro" id="IPR000424">
    <property type="entry name" value="Primosome_PriB/ssb"/>
</dbReference>
<reference evidence="5 6" key="1">
    <citation type="submission" date="2024-10" db="EMBL/GenBank/DDBJ databases">
        <title>The Natural Products Discovery Center: Release of the First 8490 Sequenced Strains for Exploring Actinobacteria Biosynthetic Diversity.</title>
        <authorList>
            <person name="Kalkreuter E."/>
            <person name="Kautsar S.A."/>
            <person name="Yang D."/>
            <person name="Bader C.D."/>
            <person name="Teijaro C.N."/>
            <person name="Fluegel L."/>
            <person name="Davis C.M."/>
            <person name="Simpson J.R."/>
            <person name="Lauterbach L."/>
            <person name="Steele A.D."/>
            <person name="Gui C."/>
            <person name="Meng S."/>
            <person name="Li G."/>
            <person name="Viehrig K."/>
            <person name="Ye F."/>
            <person name="Su P."/>
            <person name="Kiefer A.F."/>
            <person name="Nichols A."/>
            <person name="Cepeda A.J."/>
            <person name="Yan W."/>
            <person name="Fan B."/>
            <person name="Jiang Y."/>
            <person name="Adhikari A."/>
            <person name="Zheng C.-J."/>
            <person name="Schuster L."/>
            <person name="Cowan T.M."/>
            <person name="Smanski M.J."/>
            <person name="Chevrette M.G."/>
            <person name="De Carvalho L.P.S."/>
            <person name="Shen B."/>
        </authorList>
    </citation>
    <scope>NUCLEOTIDE SEQUENCE [LARGE SCALE GENOMIC DNA]</scope>
    <source>
        <strain evidence="5 6">NPDC019481</strain>
    </source>
</reference>
<accession>A0ABW7XD44</accession>
<dbReference type="GO" id="GO:0003677">
    <property type="term" value="F:DNA binding"/>
    <property type="evidence" value="ECO:0007669"/>
    <property type="project" value="UniProtKB-KW"/>
</dbReference>
<proteinExistence type="predicted"/>
<dbReference type="InterPro" id="IPR011344">
    <property type="entry name" value="ssDNA-bd"/>
</dbReference>
<gene>
    <name evidence="5" type="ORF">ACH47X_00825</name>
</gene>
<dbReference type="EMBL" id="JBIRYI010000001">
    <property type="protein sequence ID" value="MFI2485414.1"/>
    <property type="molecule type" value="Genomic_DNA"/>
</dbReference>
<feature type="region of interest" description="Disordered" evidence="4">
    <location>
        <begin position="125"/>
        <end position="163"/>
    </location>
</feature>
<evidence type="ECO:0000313" key="6">
    <source>
        <dbReference type="Proteomes" id="UP001611580"/>
    </source>
</evidence>
<protein>
    <recommendedName>
        <fullName evidence="3">Single-stranded DNA-binding protein</fullName>
    </recommendedName>
</protein>
<dbReference type="RefSeq" id="WP_397400492.1">
    <property type="nucleotide sequence ID" value="NZ_JBIRYI010000001.1"/>
</dbReference>
<keyword evidence="1 2" id="KW-0238">DNA-binding</keyword>
<dbReference type="Pfam" id="PF00436">
    <property type="entry name" value="SSB"/>
    <property type="match status" value="1"/>
</dbReference>